<feature type="region of interest" description="Disordered" evidence="1">
    <location>
        <begin position="67"/>
        <end position="95"/>
    </location>
</feature>
<feature type="region of interest" description="Disordered" evidence="1">
    <location>
        <begin position="38"/>
        <end position="57"/>
    </location>
</feature>
<evidence type="ECO:0000313" key="3">
    <source>
        <dbReference type="Proteomes" id="UP000002219"/>
    </source>
</evidence>
<dbReference type="Proteomes" id="UP000002219">
    <property type="component" value="Chromosome 2"/>
</dbReference>
<keyword evidence="3" id="KW-1185">Reference proteome</keyword>
<dbReference type="HOGENOM" id="CLU_2370015_0_0_11"/>
<dbReference type="EMBL" id="CP002041">
    <property type="protein sequence ID" value="ADH70878.1"/>
    <property type="molecule type" value="Genomic_DNA"/>
</dbReference>
<gene>
    <name evidence="2" type="ordered locus">Ndas_5499</name>
</gene>
<evidence type="ECO:0000256" key="1">
    <source>
        <dbReference type="SAM" id="MobiDB-lite"/>
    </source>
</evidence>
<name>D7B9M0_NOCDD</name>
<dbReference type="AlphaFoldDB" id="D7B9M0"/>
<dbReference type="GeneID" id="91487718"/>
<evidence type="ECO:0000313" key="2">
    <source>
        <dbReference type="EMBL" id="ADH70878.1"/>
    </source>
</evidence>
<sequence>MDRSNRQEAPPESGNATVGFAATAEQAVRLELHRAKNAGHVPLPPPGAAAPEQARPKVSLLRRGIRKAARTTRTEVSRRIHGTTPPKDGPSRRSR</sequence>
<proteinExistence type="predicted"/>
<geneLocation type="plasmid" evidence="3">
    <name>pNDAS01</name>
</geneLocation>
<dbReference type="STRING" id="446468.Ndas_5499"/>
<protein>
    <submittedName>
        <fullName evidence="2">Uncharacterized protein</fullName>
    </submittedName>
</protein>
<dbReference type="RefSeq" id="WP_013156485.1">
    <property type="nucleotide sequence ID" value="NC_014211.1"/>
</dbReference>
<reference evidence="2 3" key="1">
    <citation type="journal article" date="2010" name="Stand. Genomic Sci.">
        <title>Complete genome sequence of Nocardiopsis dassonvillei type strain (IMRU 509).</title>
        <authorList>
            <person name="Sun H."/>
            <person name="Lapidus A."/>
            <person name="Nolan M."/>
            <person name="Lucas S."/>
            <person name="Del Rio T.G."/>
            <person name="Tice H."/>
            <person name="Cheng J.F."/>
            <person name="Tapia R."/>
            <person name="Han C."/>
            <person name="Goodwin L."/>
            <person name="Pitluck S."/>
            <person name="Pagani I."/>
            <person name="Ivanova N."/>
            <person name="Mavromatis K."/>
            <person name="Mikhailova N."/>
            <person name="Pati A."/>
            <person name="Chen A."/>
            <person name="Palaniappan K."/>
            <person name="Land M."/>
            <person name="Hauser L."/>
            <person name="Chang Y.J."/>
            <person name="Jeffries C.D."/>
            <person name="Djao O.D."/>
            <person name="Rohde M."/>
            <person name="Sikorski J."/>
            <person name="Goker M."/>
            <person name="Woyke T."/>
            <person name="Bristow J."/>
            <person name="Eisen J.A."/>
            <person name="Markowitz V."/>
            <person name="Hugenholtz P."/>
            <person name="Kyrpides N.C."/>
            <person name="Klenk H.P."/>
        </authorList>
    </citation>
    <scope>NUCLEOTIDE SEQUENCE [LARGE SCALE GENOMIC DNA]</scope>
    <source>
        <strain evidence="3">ATCC 23218 / DSM 43111 / CIP 107115 / JCM 7437 / KCTC 9190 / NBRC 14626 / NCTC 10488 / NRRL B-5397 / IMRU 509</strain>
        <plasmid evidence="3">Chromosome 2</plasmid>
    </source>
</reference>
<dbReference type="KEGG" id="nda:Ndas_5499"/>
<organism evidence="2 3">
    <name type="scientific">Nocardiopsis dassonvillei (strain ATCC 23218 / DSM 43111 / CIP 107115 / JCM 7437 / KCTC 9190 / NBRC 14626 / NCTC 10488 / NRRL B-5397 / IMRU 509)</name>
    <name type="common">Actinomadura dassonvillei</name>
    <dbReference type="NCBI Taxonomy" id="446468"/>
    <lineage>
        <taxon>Bacteria</taxon>
        <taxon>Bacillati</taxon>
        <taxon>Actinomycetota</taxon>
        <taxon>Actinomycetes</taxon>
        <taxon>Streptosporangiales</taxon>
        <taxon>Nocardiopsidaceae</taxon>
        <taxon>Nocardiopsis</taxon>
    </lineage>
</organism>
<accession>D7B9M0</accession>